<organism evidence="16 17">
    <name type="scientific">Brassicogethes aeneus</name>
    <name type="common">Rape pollen beetle</name>
    <name type="synonym">Meligethes aeneus</name>
    <dbReference type="NCBI Taxonomy" id="1431903"/>
    <lineage>
        <taxon>Eukaryota</taxon>
        <taxon>Metazoa</taxon>
        <taxon>Ecdysozoa</taxon>
        <taxon>Arthropoda</taxon>
        <taxon>Hexapoda</taxon>
        <taxon>Insecta</taxon>
        <taxon>Pterygota</taxon>
        <taxon>Neoptera</taxon>
        <taxon>Endopterygota</taxon>
        <taxon>Coleoptera</taxon>
        <taxon>Polyphaga</taxon>
        <taxon>Cucujiformia</taxon>
        <taxon>Nitidulidae</taxon>
        <taxon>Meligethinae</taxon>
        <taxon>Brassicogethes</taxon>
    </lineage>
</organism>
<keyword evidence="5 15" id="KW-0732">Signal</keyword>
<accession>A0A9P0FJV8</accession>
<protein>
    <recommendedName>
        <fullName evidence="18">Division abnormally delayed protein</fullName>
    </recommendedName>
</protein>
<comment type="similarity">
    <text evidence="2 11">Belongs to the glypican family.</text>
</comment>
<dbReference type="InterPro" id="IPR001863">
    <property type="entry name" value="Glypican"/>
</dbReference>
<dbReference type="PANTHER" id="PTHR10822:SF29">
    <property type="entry name" value="DIVISION ABNORMALLY DELAYED PROTEIN"/>
    <property type="match status" value="1"/>
</dbReference>
<evidence type="ECO:0000256" key="2">
    <source>
        <dbReference type="ARBA" id="ARBA00010260"/>
    </source>
</evidence>
<evidence type="ECO:0000256" key="15">
    <source>
        <dbReference type="SAM" id="SignalP"/>
    </source>
</evidence>
<comment type="function">
    <text evidence="12">Cell surface proteoglycan.</text>
</comment>
<keyword evidence="9 12" id="KW-0357">Heparan sulfate</keyword>
<evidence type="ECO:0000256" key="8">
    <source>
        <dbReference type="ARBA" id="ARBA00023180"/>
    </source>
</evidence>
<dbReference type="OrthoDB" id="6380619at2759"/>
<dbReference type="EMBL" id="OV121136">
    <property type="protein sequence ID" value="CAH0558011.1"/>
    <property type="molecule type" value="Genomic_DNA"/>
</dbReference>
<dbReference type="GO" id="GO:0005576">
    <property type="term" value="C:extracellular region"/>
    <property type="evidence" value="ECO:0007669"/>
    <property type="project" value="TreeGrafter"/>
</dbReference>
<evidence type="ECO:0000313" key="17">
    <source>
        <dbReference type="Proteomes" id="UP001154078"/>
    </source>
</evidence>
<name>A0A9P0FJV8_BRAAE</name>
<keyword evidence="7 12" id="KW-0472">Membrane</keyword>
<evidence type="ECO:0000256" key="9">
    <source>
        <dbReference type="ARBA" id="ARBA00023207"/>
    </source>
</evidence>
<sequence length="599" mass="66052">MKQAGFFVATLAVLVVFCEVSCKNVNVNINSRPRRSSNGLSQSCGNVEEFFQIRNITVKKHENAKGSICGGECCDDRTESLLARRGQQDFADMLRHNSRSLQGLLSSTSDIVQNHVLELASQSENKTQVLFSQVYQGMAVLSKEPISNLYRDISTYVVGNTTEGELNGASMDIKNSVHDFFTELFPLAYHGSANTPKRDFTVSYKICLKKSMESILPFGDIPKQISMTLSKSLEATRLLLQAFNIGKSVLNSTDSLLTMENSSPACHKALMKMTYCPKCQGLPTSARPCSGYCLNVIRGCITRYVSELDLPWNDYVESIESLVNAIKKNNNDAGVNVDLVIRNLDNQISSAIMHSMERTKEIDAKVKIHCGPAEFSKKEDPLLAEVSTPAPAPTNGKPSRLLTSKTFSPLPEQQLSQFLASISKTRGFYGNFADSICHDGSFAEPKDKNCWNGERISDYTKMVVEWNMQKYNPEVKPGTDSHPVDPKLPELVDKLRHVHNLAVSSLGPFVEDYMQQDGIDGSGQGQGSGREPDFDDDEDGYSNNGSGSGVHPVPEDYTPIQENEKLDIVPRVIQSGAFAVASSNFVLPPLVFCLIAFIY</sequence>
<evidence type="ECO:0000256" key="10">
    <source>
        <dbReference type="ARBA" id="ARBA00023288"/>
    </source>
</evidence>
<dbReference type="GO" id="GO:0009986">
    <property type="term" value="C:cell surface"/>
    <property type="evidence" value="ECO:0007669"/>
    <property type="project" value="TreeGrafter"/>
</dbReference>
<dbReference type="GO" id="GO:0016477">
    <property type="term" value="P:cell migration"/>
    <property type="evidence" value="ECO:0007669"/>
    <property type="project" value="TreeGrafter"/>
</dbReference>
<keyword evidence="14" id="KW-1133">Transmembrane helix</keyword>
<dbReference type="AlphaFoldDB" id="A0A9P0FJV8"/>
<evidence type="ECO:0000256" key="6">
    <source>
        <dbReference type="ARBA" id="ARBA00022974"/>
    </source>
</evidence>
<evidence type="ECO:0000256" key="7">
    <source>
        <dbReference type="ARBA" id="ARBA00023136"/>
    </source>
</evidence>
<evidence type="ECO:0000256" key="1">
    <source>
        <dbReference type="ARBA" id="ARBA00004609"/>
    </source>
</evidence>
<dbReference type="GO" id="GO:0098552">
    <property type="term" value="C:side of membrane"/>
    <property type="evidence" value="ECO:0007669"/>
    <property type="project" value="UniProtKB-KW"/>
</dbReference>
<evidence type="ECO:0000256" key="14">
    <source>
        <dbReference type="SAM" id="Phobius"/>
    </source>
</evidence>
<dbReference type="GO" id="GO:0005886">
    <property type="term" value="C:plasma membrane"/>
    <property type="evidence" value="ECO:0007669"/>
    <property type="project" value="UniProtKB-SubCell"/>
</dbReference>
<keyword evidence="6 12" id="KW-0654">Proteoglycan</keyword>
<dbReference type="PANTHER" id="PTHR10822">
    <property type="entry name" value="GLYPICAN"/>
    <property type="match status" value="1"/>
</dbReference>
<dbReference type="Proteomes" id="UP001154078">
    <property type="component" value="Chromosome 5"/>
</dbReference>
<evidence type="ECO:0000256" key="12">
    <source>
        <dbReference type="RuleBase" id="RU003519"/>
    </source>
</evidence>
<keyword evidence="10 12" id="KW-0449">Lipoprotein</keyword>
<comment type="subcellular location">
    <subcellularLocation>
        <location evidence="1 12">Cell membrane</location>
        <topology evidence="1 12">Lipid-anchor</topology>
        <topology evidence="1 12">GPI-anchor</topology>
    </subcellularLocation>
</comment>
<feature type="region of interest" description="Disordered" evidence="13">
    <location>
        <begin position="514"/>
        <end position="557"/>
    </location>
</feature>
<evidence type="ECO:0008006" key="18">
    <source>
        <dbReference type="Google" id="ProtNLM"/>
    </source>
</evidence>
<feature type="signal peptide" evidence="15">
    <location>
        <begin position="1"/>
        <end position="22"/>
    </location>
</feature>
<gene>
    <name evidence="16" type="ORF">MELIAE_LOCUS8581</name>
</gene>
<reference evidence="16" key="1">
    <citation type="submission" date="2021-12" db="EMBL/GenBank/DDBJ databases">
        <authorList>
            <person name="King R."/>
        </authorList>
    </citation>
    <scope>NUCLEOTIDE SEQUENCE</scope>
</reference>
<keyword evidence="3" id="KW-1003">Cell membrane</keyword>
<evidence type="ECO:0000256" key="11">
    <source>
        <dbReference type="RuleBase" id="RU003518"/>
    </source>
</evidence>
<evidence type="ECO:0000256" key="13">
    <source>
        <dbReference type="SAM" id="MobiDB-lite"/>
    </source>
</evidence>
<keyword evidence="4 12" id="KW-0336">GPI-anchor</keyword>
<dbReference type="GO" id="GO:0090263">
    <property type="term" value="P:positive regulation of canonical Wnt signaling pathway"/>
    <property type="evidence" value="ECO:0007669"/>
    <property type="project" value="TreeGrafter"/>
</dbReference>
<feature type="chain" id="PRO_5040365543" description="Division abnormally delayed protein" evidence="15">
    <location>
        <begin position="23"/>
        <end position="599"/>
    </location>
</feature>
<keyword evidence="14" id="KW-0812">Transmembrane</keyword>
<keyword evidence="8" id="KW-0325">Glycoprotein</keyword>
<evidence type="ECO:0000256" key="5">
    <source>
        <dbReference type="ARBA" id="ARBA00022729"/>
    </source>
</evidence>
<evidence type="ECO:0000256" key="4">
    <source>
        <dbReference type="ARBA" id="ARBA00022622"/>
    </source>
</evidence>
<dbReference type="Pfam" id="PF01153">
    <property type="entry name" value="Glypican"/>
    <property type="match status" value="1"/>
</dbReference>
<evidence type="ECO:0000313" key="16">
    <source>
        <dbReference type="EMBL" id="CAH0558011.1"/>
    </source>
</evidence>
<evidence type="ECO:0000256" key="3">
    <source>
        <dbReference type="ARBA" id="ARBA00022475"/>
    </source>
</evidence>
<dbReference type="GO" id="GO:1905475">
    <property type="term" value="P:regulation of protein localization to membrane"/>
    <property type="evidence" value="ECO:0007669"/>
    <property type="project" value="TreeGrafter"/>
</dbReference>
<feature type="transmembrane region" description="Helical" evidence="14">
    <location>
        <begin position="576"/>
        <end position="598"/>
    </location>
</feature>
<proteinExistence type="inferred from homology"/>
<keyword evidence="17" id="KW-1185">Reference proteome</keyword>